<dbReference type="InterPro" id="IPR053016">
    <property type="entry name" value="CTF18-RFC_complex"/>
</dbReference>
<comment type="subcellular location">
    <subcellularLocation>
        <location evidence="1">Nucleus</location>
    </subcellularLocation>
</comment>
<organism evidence="13 14">
    <name type="scientific">Artemisia annua</name>
    <name type="common">Sweet wormwood</name>
    <dbReference type="NCBI Taxonomy" id="35608"/>
    <lineage>
        <taxon>Eukaryota</taxon>
        <taxon>Viridiplantae</taxon>
        <taxon>Streptophyta</taxon>
        <taxon>Embryophyta</taxon>
        <taxon>Tracheophyta</taxon>
        <taxon>Spermatophyta</taxon>
        <taxon>Magnoliopsida</taxon>
        <taxon>eudicotyledons</taxon>
        <taxon>Gunneridae</taxon>
        <taxon>Pentapetalae</taxon>
        <taxon>asterids</taxon>
        <taxon>campanulids</taxon>
        <taxon>Asterales</taxon>
        <taxon>Asteraceae</taxon>
        <taxon>Asteroideae</taxon>
        <taxon>Anthemideae</taxon>
        <taxon>Artemisiinae</taxon>
        <taxon>Artemisia</taxon>
    </lineage>
</organism>
<dbReference type="InterPro" id="IPR003959">
    <property type="entry name" value="ATPase_AAA_core"/>
</dbReference>
<dbReference type="SUPFAM" id="SSF52540">
    <property type="entry name" value="P-loop containing nucleoside triphosphate hydrolases"/>
    <property type="match status" value="1"/>
</dbReference>
<feature type="compositionally biased region" description="Basic and acidic residues" evidence="11">
    <location>
        <begin position="61"/>
        <end position="76"/>
    </location>
</feature>
<evidence type="ECO:0000259" key="12">
    <source>
        <dbReference type="SMART" id="SM00382"/>
    </source>
</evidence>
<dbReference type="GO" id="GO:0006260">
    <property type="term" value="P:DNA replication"/>
    <property type="evidence" value="ECO:0007669"/>
    <property type="project" value="UniProtKB-KW"/>
</dbReference>
<dbReference type="PANTHER" id="PTHR46765">
    <property type="entry name" value="P-LOOP CONTAINING NUCLEOSIDE TRIPHOSPHATE HYDROLASES SUPERFAMILY PROTEIN"/>
    <property type="match status" value="1"/>
</dbReference>
<dbReference type="EMBL" id="PKPP01000956">
    <property type="protein sequence ID" value="PWA87039.1"/>
    <property type="molecule type" value="Genomic_DNA"/>
</dbReference>
<feature type="domain" description="AAA+ ATPase" evidence="12">
    <location>
        <begin position="316"/>
        <end position="462"/>
    </location>
</feature>
<dbReference type="GO" id="GO:0016887">
    <property type="term" value="F:ATP hydrolysis activity"/>
    <property type="evidence" value="ECO:0007669"/>
    <property type="project" value="InterPro"/>
</dbReference>
<feature type="compositionally biased region" description="Basic and acidic residues" evidence="11">
    <location>
        <begin position="285"/>
        <end position="313"/>
    </location>
</feature>
<keyword evidence="13" id="KW-0378">Hydrolase</keyword>
<keyword evidence="5" id="KW-0067">ATP-binding</keyword>
<dbReference type="InterPro" id="IPR027417">
    <property type="entry name" value="P-loop_NTPase"/>
</dbReference>
<evidence type="ECO:0000313" key="13">
    <source>
        <dbReference type="EMBL" id="PWA87039.1"/>
    </source>
</evidence>
<dbReference type="InterPro" id="IPR047854">
    <property type="entry name" value="RFC_lid"/>
</dbReference>
<accession>A0A2U1PMT3</accession>
<evidence type="ECO:0000256" key="9">
    <source>
        <dbReference type="ARBA" id="ARBA00043975"/>
    </source>
</evidence>
<evidence type="ECO:0000256" key="8">
    <source>
        <dbReference type="ARBA" id="ARBA00023306"/>
    </source>
</evidence>
<dbReference type="OrthoDB" id="2195431at2759"/>
<evidence type="ECO:0000256" key="3">
    <source>
        <dbReference type="ARBA" id="ARBA00022705"/>
    </source>
</evidence>
<dbReference type="Pfam" id="PF00004">
    <property type="entry name" value="AAA"/>
    <property type="match status" value="1"/>
</dbReference>
<dbReference type="PANTHER" id="PTHR46765:SF1">
    <property type="entry name" value="P-LOOP CONTAINING NUCLEOSIDE TRIPHOSPHATE HYDROLASES SUPERFAMILY PROTEIN"/>
    <property type="match status" value="1"/>
</dbReference>
<gene>
    <name evidence="13" type="ORF">CTI12_AA131620</name>
</gene>
<keyword evidence="4" id="KW-0547">Nucleotide-binding</keyword>
<evidence type="ECO:0000256" key="11">
    <source>
        <dbReference type="SAM" id="MobiDB-lite"/>
    </source>
</evidence>
<keyword evidence="3" id="KW-0235">DNA replication</keyword>
<evidence type="ECO:0000256" key="6">
    <source>
        <dbReference type="ARBA" id="ARBA00023125"/>
    </source>
</evidence>
<feature type="compositionally biased region" description="Pro residues" evidence="11">
    <location>
        <begin position="26"/>
        <end position="39"/>
    </location>
</feature>
<name>A0A2U1PMT3_ARTAN</name>
<dbReference type="GO" id="GO:0005524">
    <property type="term" value="F:ATP binding"/>
    <property type="evidence" value="ECO:0007669"/>
    <property type="project" value="UniProtKB-KW"/>
</dbReference>
<comment type="similarity">
    <text evidence="9">Belongs to the activator 1 small subunits family. CTF18 subfamily.</text>
</comment>
<feature type="region of interest" description="Disordered" evidence="11">
    <location>
        <begin position="261"/>
        <end position="315"/>
    </location>
</feature>
<evidence type="ECO:0000256" key="2">
    <source>
        <dbReference type="ARBA" id="ARBA00011480"/>
    </source>
</evidence>
<sequence>MEDELDWLEADLHSYLDEDQYQFDLEPPPPFENPEPQPDPETNNSNSKKRANPIDPTNETAEDRDKRCKIDGAKVIDDEEEEDEDDEWMRYSPREKEKVREDVEVVEVVEEKFISRNLAEIEGEFMPVTGTDGERVYAKKVEKEEGVKKVDVKLAASFKGLMMEPINVLMQKVEEDALQKALQDSVSSQTDAVIPGTPVVSERLWVDKYSPNSFMELLSDEHTNREVLLWLKQWDSSVFGSELKTTTDDVLSALKRHTTVSQQKKVSNRNSSGWNKDFKSNSGTFKEHNHFDKENYNSHGDQELHNKKSKEPGPPEQKILLLCGAPGLGKTTLAHVAARHCGYRVVEINASDDRSSSTIETKILDVVQMNSVIADSRPKCLVIDEIDGALGDGKGAVDVILKMVTADKRSDTGTESEKLGKSKKKKDAPLLRPVICICNDLYAPALRPLRQVAKVHVFVQPTVNRIVSRLKYICNKEGMRTSSVALTALAEYTECDIRSCLNTLQFLNKKKEMLNVLDISSQVVGRKDSSKSVFDIWKEVFQKKRLKGVRKSMDGGRNMLNEFDSLHSLISNCGSYDLILDGIHENMLHLNYHDPVMRKTVKCLHSLETADILHQYIMRTQKMSLQVYQPASAITIHSVVSQVEKPNIQWPKSFHRYRTTLIDKVESLHLWHNKISPSISRHISTKSFVEDLVSPLLHILSPPNLRPVALHLLSEKERNEMAQLVKTMVSYAITYKNKKVDPLPNKMKYEVTTDAPVLSFDPPIGDFVNFEGYNCNYFLLALAVKQVLCHEVEKQKILQNSINRTKNVNDVSDGKRAYLAGKENFSKPERLLENAKTISNSKNPSGPKQGEIKTAANTAVSASASGKSVISSEITKPSETKKKKVSGSFNFFERFKRVSANGSQITEPVKKVPATSERDSRPVLFKYNEGYTNAVKRPVRMHEFFLRH</sequence>
<dbReference type="Gene3D" id="1.10.8.60">
    <property type="match status" value="1"/>
</dbReference>
<comment type="caution">
    <text evidence="13">The sequence shown here is derived from an EMBL/GenBank/DDBJ whole genome shotgun (WGS) entry which is preliminary data.</text>
</comment>
<dbReference type="Proteomes" id="UP000245207">
    <property type="component" value="Unassembled WGS sequence"/>
</dbReference>
<evidence type="ECO:0000256" key="4">
    <source>
        <dbReference type="ARBA" id="ARBA00022741"/>
    </source>
</evidence>
<feature type="compositionally biased region" description="Acidic residues" evidence="11">
    <location>
        <begin position="77"/>
        <end position="87"/>
    </location>
</feature>
<comment type="subunit">
    <text evidence="2">Heterotetramer of subunits RFC2, RFC3, RFC4 and RFC5 that can form a complex with RFC1.</text>
</comment>
<evidence type="ECO:0000256" key="7">
    <source>
        <dbReference type="ARBA" id="ARBA00023242"/>
    </source>
</evidence>
<dbReference type="GO" id="GO:0005634">
    <property type="term" value="C:nucleus"/>
    <property type="evidence" value="ECO:0007669"/>
    <property type="project" value="UniProtKB-SubCell"/>
</dbReference>
<reference evidence="13 14" key="1">
    <citation type="journal article" date="2018" name="Mol. Plant">
        <title>The genome of Artemisia annua provides insight into the evolution of Asteraceae family and artemisinin biosynthesis.</title>
        <authorList>
            <person name="Shen Q."/>
            <person name="Zhang L."/>
            <person name="Liao Z."/>
            <person name="Wang S."/>
            <person name="Yan T."/>
            <person name="Shi P."/>
            <person name="Liu M."/>
            <person name="Fu X."/>
            <person name="Pan Q."/>
            <person name="Wang Y."/>
            <person name="Lv Z."/>
            <person name="Lu X."/>
            <person name="Zhang F."/>
            <person name="Jiang W."/>
            <person name="Ma Y."/>
            <person name="Chen M."/>
            <person name="Hao X."/>
            <person name="Li L."/>
            <person name="Tang Y."/>
            <person name="Lv G."/>
            <person name="Zhou Y."/>
            <person name="Sun X."/>
            <person name="Brodelius P.E."/>
            <person name="Rose J.K.C."/>
            <person name="Tang K."/>
        </authorList>
    </citation>
    <scope>NUCLEOTIDE SEQUENCE [LARGE SCALE GENOMIC DNA]</scope>
    <source>
        <strain evidence="14">cv. Huhao1</strain>
        <tissue evidence="13">Leaf</tissue>
    </source>
</reference>
<protein>
    <recommendedName>
        <fullName evidence="10">Chromosome transmission fidelity protein 18 homolog</fullName>
    </recommendedName>
</protein>
<dbReference type="STRING" id="35608.A0A2U1PMT3"/>
<evidence type="ECO:0000256" key="5">
    <source>
        <dbReference type="ARBA" id="ARBA00022840"/>
    </source>
</evidence>
<proteinExistence type="inferred from homology"/>
<dbReference type="FunFam" id="1.10.8.60:FF:000074">
    <property type="entry name" value="Chromosome transmission fidelity protein 18"/>
    <property type="match status" value="1"/>
</dbReference>
<dbReference type="InterPro" id="IPR003593">
    <property type="entry name" value="AAA+_ATPase"/>
</dbReference>
<evidence type="ECO:0000256" key="1">
    <source>
        <dbReference type="ARBA" id="ARBA00004123"/>
    </source>
</evidence>
<dbReference type="AlphaFoldDB" id="A0A2U1PMT3"/>
<evidence type="ECO:0000256" key="10">
    <source>
        <dbReference type="ARBA" id="ARBA00069525"/>
    </source>
</evidence>
<keyword evidence="8" id="KW-0131">Cell cycle</keyword>
<dbReference type="Gene3D" id="3.40.50.300">
    <property type="entry name" value="P-loop containing nucleotide triphosphate hydrolases"/>
    <property type="match status" value="1"/>
</dbReference>
<keyword evidence="14" id="KW-1185">Reference proteome</keyword>
<dbReference type="CDD" id="cd18140">
    <property type="entry name" value="HLD_clamp_RFC"/>
    <property type="match status" value="1"/>
</dbReference>
<feature type="region of interest" description="Disordered" evidence="11">
    <location>
        <begin position="16"/>
        <end position="88"/>
    </location>
</feature>
<dbReference type="SMART" id="SM00382">
    <property type="entry name" value="AAA"/>
    <property type="match status" value="1"/>
</dbReference>
<feature type="compositionally biased region" description="Polar residues" evidence="11">
    <location>
        <begin position="261"/>
        <end position="284"/>
    </location>
</feature>
<dbReference type="GO" id="GO:0003677">
    <property type="term" value="F:DNA binding"/>
    <property type="evidence" value="ECO:0007669"/>
    <property type="project" value="UniProtKB-KW"/>
</dbReference>
<evidence type="ECO:0000313" key="14">
    <source>
        <dbReference type="Proteomes" id="UP000245207"/>
    </source>
</evidence>
<keyword evidence="7" id="KW-0539">Nucleus</keyword>
<dbReference type="CDD" id="cd00009">
    <property type="entry name" value="AAA"/>
    <property type="match status" value="1"/>
</dbReference>
<keyword evidence="6" id="KW-0238">DNA-binding</keyword>